<dbReference type="GO" id="GO:0016746">
    <property type="term" value="F:acyltransferase activity"/>
    <property type="evidence" value="ECO:0007669"/>
    <property type="project" value="UniProtKB-KW"/>
</dbReference>
<dbReference type="RefSeq" id="WP_142862818.1">
    <property type="nucleotide sequence ID" value="NZ_VJMF01000038.1"/>
</dbReference>
<dbReference type="PANTHER" id="PTHR36449:SF1">
    <property type="entry name" value="ACETYLTRANSFERASE"/>
    <property type="match status" value="1"/>
</dbReference>
<name>A0A549SXZ9_METSR</name>
<evidence type="ECO:0000256" key="2">
    <source>
        <dbReference type="ARBA" id="ARBA00022679"/>
    </source>
</evidence>
<proteinExistence type="predicted"/>
<dbReference type="AlphaFoldDB" id="A0A549SXZ9"/>
<dbReference type="Proteomes" id="UP000316781">
    <property type="component" value="Unassembled WGS sequence"/>
</dbReference>
<accession>A0A549SXZ9</accession>
<dbReference type="EMBL" id="VJMF01000038">
    <property type="protein sequence ID" value="TRL34502.1"/>
    <property type="molecule type" value="Genomic_DNA"/>
</dbReference>
<reference evidence="4 5" key="1">
    <citation type="submission" date="2019-07" db="EMBL/GenBank/DDBJ databases">
        <title>Ln-dependent methylotrophs.</title>
        <authorList>
            <person name="Tani A."/>
        </authorList>
    </citation>
    <scope>NUCLEOTIDE SEQUENCE [LARGE SCALE GENOMIC DNA]</scope>
    <source>
        <strain evidence="4 5">SM89A</strain>
    </source>
</reference>
<dbReference type="PANTHER" id="PTHR36449">
    <property type="entry name" value="ACETYLTRANSFERASE-RELATED"/>
    <property type="match status" value="1"/>
</dbReference>
<evidence type="ECO:0000256" key="1">
    <source>
        <dbReference type="ARBA" id="ARBA00022649"/>
    </source>
</evidence>
<keyword evidence="3" id="KW-0012">Acyltransferase</keyword>
<gene>
    <name evidence="4" type="ORF">FM996_09625</name>
</gene>
<comment type="caution">
    <text evidence="4">The sequence shown here is derived from an EMBL/GenBank/DDBJ whole genome shotgun (WGS) entry which is preliminary data.</text>
</comment>
<protein>
    <submittedName>
        <fullName evidence="4">GNAT family N-acetyltransferase</fullName>
    </submittedName>
</protein>
<evidence type="ECO:0000313" key="5">
    <source>
        <dbReference type="Proteomes" id="UP000316781"/>
    </source>
</evidence>
<evidence type="ECO:0000256" key="3">
    <source>
        <dbReference type="ARBA" id="ARBA00023315"/>
    </source>
</evidence>
<keyword evidence="2 4" id="KW-0808">Transferase</keyword>
<dbReference type="Gene3D" id="3.40.630.30">
    <property type="match status" value="1"/>
</dbReference>
<keyword evidence="1" id="KW-1277">Toxin-antitoxin system</keyword>
<dbReference type="SUPFAM" id="SSF55729">
    <property type="entry name" value="Acyl-CoA N-acyltransferases (Nat)"/>
    <property type="match status" value="1"/>
</dbReference>
<evidence type="ECO:0000313" key="4">
    <source>
        <dbReference type="EMBL" id="TRL34502.1"/>
    </source>
</evidence>
<sequence length="173" mass="18908">MTALVWEEAPLGKNHDRNAFDCGERILDTYLKRYARQNHESGGAKCFVATPCDAPARILGFYTLSPASIEFSRAPAVVTRGLGRYQVPAFRLDRLAVDLGVQGRGLGGRLLLRAAERCMTVAREVGGVALLIDAKNDRAAQWYEGYGASRLLDAPLSLVLPFSVVQKALKQES</sequence>
<dbReference type="InterPro" id="IPR016181">
    <property type="entry name" value="Acyl_CoA_acyltransferase"/>
</dbReference>
<organism evidence="4 5">
    <name type="scientific">Methylosinus sporium</name>
    <dbReference type="NCBI Taxonomy" id="428"/>
    <lineage>
        <taxon>Bacteria</taxon>
        <taxon>Pseudomonadati</taxon>
        <taxon>Pseudomonadota</taxon>
        <taxon>Alphaproteobacteria</taxon>
        <taxon>Hyphomicrobiales</taxon>
        <taxon>Methylocystaceae</taxon>
        <taxon>Methylosinus</taxon>
    </lineage>
</organism>